<comment type="similarity">
    <text evidence="1 2">Belongs to the UPF0102 family.</text>
</comment>
<reference evidence="3 4" key="1">
    <citation type="submission" date="2020-04" db="EMBL/GenBank/DDBJ databases">
        <title>Thalassotalea sp. M1531, isolated from the surface of marine red alga.</title>
        <authorList>
            <person name="Pang L."/>
            <person name="Lu D.-C."/>
        </authorList>
    </citation>
    <scope>NUCLEOTIDE SEQUENCE [LARGE SCALE GENOMIC DNA]</scope>
    <source>
        <strain evidence="3 4">M1531</strain>
    </source>
</reference>
<dbReference type="Pfam" id="PF02021">
    <property type="entry name" value="UPF0102"/>
    <property type="match status" value="1"/>
</dbReference>
<dbReference type="SUPFAM" id="SSF52980">
    <property type="entry name" value="Restriction endonuclease-like"/>
    <property type="match status" value="1"/>
</dbReference>
<keyword evidence="4" id="KW-1185">Reference proteome</keyword>
<evidence type="ECO:0000313" key="3">
    <source>
        <dbReference type="EMBL" id="NMP30237.1"/>
    </source>
</evidence>
<sequence>MKGITTKLIGDKGEAQAAKFLQENNLIVIGKNFSSKFGELDLVCQDQEVYVFVEVKYRQSSQFGGAISTISKKKQQKLKLCASFYFQQLGLNEYNTPCRFDVVALQGSLDKPQITWLKNAF</sequence>
<name>A0A7Y0LA06_9GAMM</name>
<protein>
    <recommendedName>
        <fullName evidence="2">UPF0102 protein HII17_01575</fullName>
    </recommendedName>
</protein>
<dbReference type="InterPro" id="IPR011335">
    <property type="entry name" value="Restrct_endonuc-II-like"/>
</dbReference>
<comment type="caution">
    <text evidence="3">The sequence shown here is derived from an EMBL/GenBank/DDBJ whole genome shotgun (WGS) entry which is preliminary data.</text>
</comment>
<dbReference type="PANTHER" id="PTHR34039:SF1">
    <property type="entry name" value="UPF0102 PROTEIN YRAN"/>
    <property type="match status" value="1"/>
</dbReference>
<dbReference type="AlphaFoldDB" id="A0A7Y0LA06"/>
<accession>A0A7Y0LA06</accession>
<dbReference type="NCBIfam" id="NF009150">
    <property type="entry name" value="PRK12497.1-3"/>
    <property type="match status" value="1"/>
</dbReference>
<evidence type="ECO:0000256" key="1">
    <source>
        <dbReference type="ARBA" id="ARBA00006738"/>
    </source>
</evidence>
<dbReference type="HAMAP" id="MF_00048">
    <property type="entry name" value="UPF0102"/>
    <property type="match status" value="1"/>
</dbReference>
<proteinExistence type="inferred from homology"/>
<evidence type="ECO:0000313" key="4">
    <source>
        <dbReference type="Proteomes" id="UP000568664"/>
    </source>
</evidence>
<dbReference type="Gene3D" id="3.40.1350.10">
    <property type="match status" value="1"/>
</dbReference>
<gene>
    <name evidence="3" type="ORF">HII17_01575</name>
</gene>
<dbReference type="NCBIfam" id="TIGR00252">
    <property type="entry name" value="YraN family protein"/>
    <property type="match status" value="1"/>
</dbReference>
<dbReference type="InterPro" id="IPR011856">
    <property type="entry name" value="tRNA_endonuc-like_dom_sf"/>
</dbReference>
<dbReference type="EMBL" id="JABBXH010000001">
    <property type="protein sequence ID" value="NMP30237.1"/>
    <property type="molecule type" value="Genomic_DNA"/>
</dbReference>
<organism evidence="3 4">
    <name type="scientific">Thalassotalea algicola</name>
    <dbReference type="NCBI Taxonomy" id="2716224"/>
    <lineage>
        <taxon>Bacteria</taxon>
        <taxon>Pseudomonadati</taxon>
        <taxon>Pseudomonadota</taxon>
        <taxon>Gammaproteobacteria</taxon>
        <taxon>Alteromonadales</taxon>
        <taxon>Colwelliaceae</taxon>
        <taxon>Thalassotalea</taxon>
    </lineage>
</organism>
<evidence type="ECO:0000256" key="2">
    <source>
        <dbReference type="HAMAP-Rule" id="MF_00048"/>
    </source>
</evidence>
<dbReference type="GO" id="GO:0003676">
    <property type="term" value="F:nucleic acid binding"/>
    <property type="evidence" value="ECO:0007669"/>
    <property type="project" value="InterPro"/>
</dbReference>
<dbReference type="Proteomes" id="UP000568664">
    <property type="component" value="Unassembled WGS sequence"/>
</dbReference>
<dbReference type="PANTHER" id="PTHR34039">
    <property type="entry name" value="UPF0102 PROTEIN YRAN"/>
    <property type="match status" value="1"/>
</dbReference>
<dbReference type="InterPro" id="IPR003509">
    <property type="entry name" value="UPF0102_YraN-like"/>
</dbReference>